<sequence>MLPSVFRVIISVVLHQKSVFGIRILIGNSKSYSFIHSIISVPRDSRIPSMIVVELNHITSEVPSHWVELGAMSVCALSDCGETGSYLDVIWHNGQSHLQQCSLEHKPHLVPSVWSSFTGLLEPSRLLGQSVDEVVWFGSRYRCHPSMGCLDLQELFIACNVLVGKISLHMEEFCGGSSVERLSFRREILRSQEVWVSPESGFWRINTDASWSELEGDLSELSSFVEEMVIFCSCGFLLLVYAVYEWVGASLGSCCSVEW</sequence>
<protein>
    <submittedName>
        <fullName evidence="1">Uncharacterized protein</fullName>
    </submittedName>
</protein>
<name>A0ABP0Z4J1_9ROSI</name>
<dbReference type="EMBL" id="OZ021741">
    <property type="protein sequence ID" value="CAK9326241.1"/>
    <property type="molecule type" value="Genomic_DNA"/>
</dbReference>
<organism evidence="1 2">
    <name type="scientific">Citrullus colocynthis</name>
    <name type="common">colocynth</name>
    <dbReference type="NCBI Taxonomy" id="252529"/>
    <lineage>
        <taxon>Eukaryota</taxon>
        <taxon>Viridiplantae</taxon>
        <taxon>Streptophyta</taxon>
        <taxon>Embryophyta</taxon>
        <taxon>Tracheophyta</taxon>
        <taxon>Spermatophyta</taxon>
        <taxon>Magnoliopsida</taxon>
        <taxon>eudicotyledons</taxon>
        <taxon>Gunneridae</taxon>
        <taxon>Pentapetalae</taxon>
        <taxon>rosids</taxon>
        <taxon>fabids</taxon>
        <taxon>Cucurbitales</taxon>
        <taxon>Cucurbitaceae</taxon>
        <taxon>Benincaseae</taxon>
        <taxon>Citrullus</taxon>
    </lineage>
</organism>
<evidence type="ECO:0000313" key="2">
    <source>
        <dbReference type="Proteomes" id="UP001642487"/>
    </source>
</evidence>
<gene>
    <name evidence="1" type="ORF">CITCOLO1_LOCUS18581</name>
</gene>
<accession>A0ABP0Z4J1</accession>
<evidence type="ECO:0000313" key="1">
    <source>
        <dbReference type="EMBL" id="CAK9326241.1"/>
    </source>
</evidence>
<keyword evidence="2" id="KW-1185">Reference proteome</keyword>
<dbReference type="Proteomes" id="UP001642487">
    <property type="component" value="Chromosome 7"/>
</dbReference>
<reference evidence="1 2" key="1">
    <citation type="submission" date="2024-03" db="EMBL/GenBank/DDBJ databases">
        <authorList>
            <person name="Gkanogiannis A."/>
            <person name="Becerra Lopez-Lavalle L."/>
        </authorList>
    </citation>
    <scope>NUCLEOTIDE SEQUENCE [LARGE SCALE GENOMIC DNA]</scope>
</reference>
<proteinExistence type="predicted"/>